<feature type="domain" description="Myb-like" evidence="7">
    <location>
        <begin position="73"/>
        <end position="137"/>
    </location>
</feature>
<keyword evidence="4" id="KW-0804">Transcription</keyword>
<evidence type="ECO:0000259" key="7">
    <source>
        <dbReference type="PROSITE" id="PS50090"/>
    </source>
</evidence>
<sequence length="419" mass="48971">MSSEKSGSLSVEAKQETEALIKEQDFPAKDQSFLVKERRFPESEQDFPAIEVLPLNIRPPLEREELQVKREKEHKRRSKNWTRTETLKLISLRSEMESRFAKTGRKSELWDEIASEMRRESFCRDSQQCRDKWEKLTAGYKEARDGVKAKEEFPFFQDLDPILSLKAQRKALMAGIHQSTGKSDDEEEETGSPADFPTSFPVKRRKSSERETLKDFLESLISRQHRFFVELLDAMDKREKAREKQRLEREERWRAEERAHRAAFQNAMILLTKKLVTEVCKATPLQKSPENHFPATFSGKNAAKKRSKNWKRAEVLKLIKARSEMASRFDRCSRRAALWSELSEKLALEGVKRDGKQCREKWDKLMAEFKDVTDGKRRKDESPYFQELLAMAKSSEPPPPLPCTEPEKSRFHDISEPEA</sequence>
<evidence type="ECO:0000256" key="6">
    <source>
        <dbReference type="SAM" id="MobiDB-lite"/>
    </source>
</evidence>
<protein>
    <recommendedName>
        <fullName evidence="7">Myb-like domain-containing protein</fullName>
    </recommendedName>
</protein>
<keyword evidence="5" id="KW-0539">Nucleus</keyword>
<dbReference type="CDD" id="cd12203">
    <property type="entry name" value="GT1"/>
    <property type="match status" value="2"/>
</dbReference>
<feature type="compositionally biased region" description="Basic and acidic residues" evidence="6">
    <location>
        <begin position="13"/>
        <end position="24"/>
    </location>
</feature>
<keyword evidence="9" id="KW-1185">Reference proteome</keyword>
<proteinExistence type="predicted"/>
<evidence type="ECO:0000256" key="1">
    <source>
        <dbReference type="ARBA" id="ARBA00004123"/>
    </source>
</evidence>
<dbReference type="HOGENOM" id="CLU_656131_0_0_1"/>
<dbReference type="Pfam" id="PF13837">
    <property type="entry name" value="Myb_DNA-bind_4"/>
    <property type="match status" value="2"/>
</dbReference>
<evidence type="ECO:0000256" key="3">
    <source>
        <dbReference type="ARBA" id="ARBA00023125"/>
    </source>
</evidence>
<dbReference type="Gene3D" id="1.10.10.60">
    <property type="entry name" value="Homeodomain-like"/>
    <property type="match status" value="2"/>
</dbReference>
<feature type="region of interest" description="Disordered" evidence="6">
    <location>
        <begin position="1"/>
        <end position="24"/>
    </location>
</feature>
<feature type="region of interest" description="Disordered" evidence="6">
    <location>
        <begin position="390"/>
        <end position="419"/>
    </location>
</feature>
<dbReference type="InterPro" id="IPR044822">
    <property type="entry name" value="Myb_DNA-bind_4"/>
</dbReference>
<evidence type="ECO:0000256" key="5">
    <source>
        <dbReference type="ARBA" id="ARBA00023242"/>
    </source>
</evidence>
<dbReference type="Proteomes" id="UP000017836">
    <property type="component" value="Unassembled WGS sequence"/>
</dbReference>
<dbReference type="PROSITE" id="PS50090">
    <property type="entry name" value="MYB_LIKE"/>
    <property type="match status" value="2"/>
</dbReference>
<comment type="subcellular location">
    <subcellularLocation>
        <location evidence="1">Nucleus</location>
    </subcellularLocation>
</comment>
<gene>
    <name evidence="8" type="ORF">AMTR_s00019p00124000</name>
</gene>
<dbReference type="GO" id="GO:0006355">
    <property type="term" value="P:regulation of DNA-templated transcription"/>
    <property type="evidence" value="ECO:0007669"/>
    <property type="project" value="UniProtKB-ARBA"/>
</dbReference>
<dbReference type="GO" id="GO:0005634">
    <property type="term" value="C:nucleus"/>
    <property type="evidence" value="ECO:0007669"/>
    <property type="project" value="UniProtKB-SubCell"/>
</dbReference>
<accession>W1PGN0</accession>
<name>W1PGN0_AMBTC</name>
<dbReference type="AlphaFoldDB" id="W1PGN0"/>
<dbReference type="EMBL" id="KI393807">
    <property type="protein sequence ID" value="ERN07133.1"/>
    <property type="molecule type" value="Genomic_DNA"/>
</dbReference>
<keyword evidence="3" id="KW-0238">DNA-binding</keyword>
<reference evidence="9" key="1">
    <citation type="journal article" date="2013" name="Science">
        <title>The Amborella genome and the evolution of flowering plants.</title>
        <authorList>
            <consortium name="Amborella Genome Project"/>
        </authorList>
    </citation>
    <scope>NUCLEOTIDE SEQUENCE [LARGE SCALE GENOMIC DNA]</scope>
</reference>
<feature type="domain" description="Myb-like" evidence="7">
    <location>
        <begin position="302"/>
        <end position="366"/>
    </location>
</feature>
<feature type="compositionally biased region" description="Basic and acidic residues" evidence="6">
    <location>
        <begin position="405"/>
        <end position="419"/>
    </location>
</feature>
<dbReference type="Gramene" id="ERN07133">
    <property type="protein sequence ID" value="ERN07133"/>
    <property type="gene ID" value="AMTR_s00019p00124000"/>
</dbReference>
<dbReference type="SMART" id="SM00717">
    <property type="entry name" value="SANT"/>
    <property type="match status" value="2"/>
</dbReference>
<dbReference type="PANTHER" id="PTHR21654:SF84">
    <property type="entry name" value="SI:DKEY-66I24.7"/>
    <property type="match status" value="1"/>
</dbReference>
<keyword evidence="2" id="KW-0805">Transcription regulation</keyword>
<dbReference type="OMA" id="GREMYEN"/>
<dbReference type="GO" id="GO:0003677">
    <property type="term" value="F:DNA binding"/>
    <property type="evidence" value="ECO:0007669"/>
    <property type="project" value="UniProtKB-KW"/>
</dbReference>
<organism evidence="8 9">
    <name type="scientific">Amborella trichopoda</name>
    <dbReference type="NCBI Taxonomy" id="13333"/>
    <lineage>
        <taxon>Eukaryota</taxon>
        <taxon>Viridiplantae</taxon>
        <taxon>Streptophyta</taxon>
        <taxon>Embryophyta</taxon>
        <taxon>Tracheophyta</taxon>
        <taxon>Spermatophyta</taxon>
        <taxon>Magnoliopsida</taxon>
        <taxon>Amborellales</taxon>
        <taxon>Amborellaceae</taxon>
        <taxon>Amborella</taxon>
    </lineage>
</organism>
<dbReference type="eggNOG" id="KOG4282">
    <property type="taxonomic scope" value="Eukaryota"/>
</dbReference>
<dbReference type="InterPro" id="IPR001005">
    <property type="entry name" value="SANT/Myb"/>
</dbReference>
<evidence type="ECO:0000256" key="4">
    <source>
        <dbReference type="ARBA" id="ARBA00023163"/>
    </source>
</evidence>
<feature type="region of interest" description="Disordered" evidence="6">
    <location>
        <begin position="176"/>
        <end position="206"/>
    </location>
</feature>
<dbReference type="PANTHER" id="PTHR21654">
    <property type="entry name" value="FI21293P1"/>
    <property type="match status" value="1"/>
</dbReference>
<evidence type="ECO:0000313" key="9">
    <source>
        <dbReference type="Proteomes" id="UP000017836"/>
    </source>
</evidence>
<evidence type="ECO:0000256" key="2">
    <source>
        <dbReference type="ARBA" id="ARBA00023015"/>
    </source>
</evidence>
<evidence type="ECO:0000313" key="8">
    <source>
        <dbReference type="EMBL" id="ERN07133.1"/>
    </source>
</evidence>